<keyword evidence="6" id="KW-0560">Oxidoreductase</keyword>
<keyword evidence="5 10" id="KW-1133">Transmembrane helix</keyword>
<evidence type="ECO:0000259" key="11">
    <source>
        <dbReference type="SMART" id="SM01269"/>
    </source>
</evidence>
<evidence type="ECO:0000256" key="10">
    <source>
        <dbReference type="SAM" id="Phobius"/>
    </source>
</evidence>
<dbReference type="AlphaFoldDB" id="A0A0D2WYR0"/>
<keyword evidence="4 10" id="KW-0812">Transmembrane</keyword>
<evidence type="ECO:0000256" key="6">
    <source>
        <dbReference type="ARBA" id="ARBA00023002"/>
    </source>
</evidence>
<feature type="transmembrane region" description="Helical" evidence="10">
    <location>
        <begin position="128"/>
        <end position="146"/>
    </location>
</feature>
<dbReference type="CDD" id="cd03508">
    <property type="entry name" value="Delta4-sphingolipid-FADS-like"/>
    <property type="match status" value="1"/>
</dbReference>
<evidence type="ECO:0000256" key="8">
    <source>
        <dbReference type="ARBA" id="ARBA00023136"/>
    </source>
</evidence>
<protein>
    <recommendedName>
        <fullName evidence="3">sphingolipid 4-desaturase</fullName>
        <ecNumber evidence="3">1.14.19.17</ecNumber>
    </recommendedName>
</protein>
<evidence type="ECO:0000256" key="7">
    <source>
        <dbReference type="ARBA" id="ARBA00023098"/>
    </source>
</evidence>
<gene>
    <name evidence="12" type="ORF">CAOG_008167</name>
</gene>
<evidence type="ECO:0000256" key="3">
    <source>
        <dbReference type="ARBA" id="ARBA00012021"/>
    </source>
</evidence>
<evidence type="ECO:0000256" key="5">
    <source>
        <dbReference type="ARBA" id="ARBA00022989"/>
    </source>
</evidence>
<evidence type="ECO:0000313" key="13">
    <source>
        <dbReference type="Proteomes" id="UP000008743"/>
    </source>
</evidence>
<dbReference type="PANTHER" id="PTHR12879:SF8">
    <property type="entry name" value="SPHINGOLIPID DELTA(4)-DESATURASE DES1"/>
    <property type="match status" value="1"/>
</dbReference>
<comment type="subcellular location">
    <subcellularLocation>
        <location evidence="1">Membrane</location>
        <topology evidence="1">Multi-pass membrane protein</topology>
    </subcellularLocation>
</comment>
<dbReference type="OrthoDB" id="200948at2759"/>
<dbReference type="InterPro" id="IPR013866">
    <property type="entry name" value="Sphingolipid_d4-desaturase_N"/>
</dbReference>
<name>A0A0D2WYR0_CAPO3</name>
<evidence type="ECO:0000313" key="12">
    <source>
        <dbReference type="EMBL" id="KJE98158.1"/>
    </source>
</evidence>
<dbReference type="Pfam" id="PF08557">
    <property type="entry name" value="Lipid_DES"/>
    <property type="match status" value="1"/>
</dbReference>
<accession>A0A0D2WYR0</accession>
<dbReference type="PhylomeDB" id="A0A0D2WYR0"/>
<keyword evidence="8 10" id="KW-0472">Membrane</keyword>
<dbReference type="GO" id="GO:0046513">
    <property type="term" value="P:ceramide biosynthetic process"/>
    <property type="evidence" value="ECO:0007669"/>
    <property type="project" value="TreeGrafter"/>
</dbReference>
<dbReference type="FunCoup" id="A0A0D2WYR0">
    <property type="interactions" value="79"/>
</dbReference>
<feature type="transmembrane region" description="Helical" evidence="10">
    <location>
        <begin position="240"/>
        <end position="259"/>
    </location>
</feature>
<evidence type="ECO:0000256" key="4">
    <source>
        <dbReference type="ARBA" id="ARBA00022692"/>
    </source>
</evidence>
<dbReference type="InterPro" id="IPR011388">
    <property type="entry name" value="DES1/DES2"/>
</dbReference>
<dbReference type="SMART" id="SM01269">
    <property type="entry name" value="Lipid_DES"/>
    <property type="match status" value="1"/>
</dbReference>
<organism evidence="12 13">
    <name type="scientific">Capsaspora owczarzaki (strain ATCC 30864)</name>
    <dbReference type="NCBI Taxonomy" id="595528"/>
    <lineage>
        <taxon>Eukaryota</taxon>
        <taxon>Filasterea</taxon>
        <taxon>Capsaspora</taxon>
    </lineage>
</organism>
<proteinExistence type="inferred from homology"/>
<keyword evidence="13" id="KW-1185">Reference proteome</keyword>
<evidence type="ECO:0000256" key="9">
    <source>
        <dbReference type="SAM" id="MobiDB-lite"/>
    </source>
</evidence>
<feature type="domain" description="Sphingolipid delta4-desaturase N-terminal" evidence="11">
    <location>
        <begin position="90"/>
        <end position="128"/>
    </location>
</feature>
<sequence>MTARIVEKAGVAASVASAASADDAGVRARKTAAAVAAAAAPASSERACKDSTVGSSESDDMSHRLKRFQHNAPTANPSPADLTDGYGAALHKTDFHWVGTDEPHASRRKLILAKYPHIRDLYGYDHKTVWITLGLVTLQLTMAYLLRNSSVWFILPFAWAISGSSNSCLNMVVHECAHGLALKYRPYNAVLGMIANIPTCVPSSITFRRYHLDHHTSQGVDGVDVDLPTDLEGKYVRGRFLKALWLFFVPLFYTLRPMFVKPRSPILAENINQAFIITIDVLIYHFWGWRSLFYLFGGLWLGSSYHPSAAHFIAEHFEFAAGAETYSYYGPLNNIMLNVGYHNEHHDFPYVPWTRLHKIREAAPEFYSDLPQCRSWVRCIWDFVFDPKITLYSRVKREARQKQLLAELAAK</sequence>
<dbReference type="RefSeq" id="XP_004342768.2">
    <property type="nucleotide sequence ID" value="XM_004342719.2"/>
</dbReference>
<reference evidence="13" key="1">
    <citation type="submission" date="2011-02" db="EMBL/GenBank/DDBJ databases">
        <title>The Genome Sequence of Capsaspora owczarzaki ATCC 30864.</title>
        <authorList>
            <person name="Russ C."/>
            <person name="Cuomo C."/>
            <person name="Burger G."/>
            <person name="Gray M.W."/>
            <person name="Holland P.W.H."/>
            <person name="King N."/>
            <person name="Lang F.B.F."/>
            <person name="Roger A.J."/>
            <person name="Ruiz-Trillo I."/>
            <person name="Young S.K."/>
            <person name="Zeng Q."/>
            <person name="Gargeya S."/>
            <person name="Alvarado L."/>
            <person name="Berlin A."/>
            <person name="Chapman S.B."/>
            <person name="Chen Z."/>
            <person name="Freedman E."/>
            <person name="Gellesch M."/>
            <person name="Goldberg J."/>
            <person name="Griggs A."/>
            <person name="Gujja S."/>
            <person name="Heilman E."/>
            <person name="Heiman D."/>
            <person name="Howarth C."/>
            <person name="Mehta T."/>
            <person name="Neiman D."/>
            <person name="Pearson M."/>
            <person name="Roberts A."/>
            <person name="Saif S."/>
            <person name="Shea T."/>
            <person name="Shenoy N."/>
            <person name="Sisk P."/>
            <person name="Stolte C."/>
            <person name="Sykes S."/>
            <person name="White J."/>
            <person name="Yandava C."/>
            <person name="Haas B."/>
            <person name="Nusbaum C."/>
            <person name="Birren B."/>
        </authorList>
    </citation>
    <scope>NUCLEOTIDE SEQUENCE</scope>
    <source>
        <strain evidence="13">ATCC 30864</strain>
    </source>
</reference>
<dbReference type="PANTHER" id="PTHR12879">
    <property type="entry name" value="SPHINGOLIPID DELTA 4 DESATURASE/C-4 HYDROXYLASE PROTEIN DES2"/>
    <property type="match status" value="1"/>
</dbReference>
<keyword evidence="7" id="KW-0443">Lipid metabolism</keyword>
<dbReference type="EC" id="1.14.19.17" evidence="3"/>
<evidence type="ECO:0000256" key="2">
    <source>
        <dbReference type="ARBA" id="ARBA00006146"/>
    </source>
</evidence>
<dbReference type="GO" id="GO:0042284">
    <property type="term" value="F:sphingolipid delta-4 desaturase activity"/>
    <property type="evidence" value="ECO:0007669"/>
    <property type="project" value="UniProtKB-EC"/>
</dbReference>
<feature type="transmembrane region" description="Helical" evidence="10">
    <location>
        <begin position="152"/>
        <end position="173"/>
    </location>
</feature>
<dbReference type="InParanoid" id="A0A0D2WYR0"/>
<dbReference type="Pfam" id="PF00487">
    <property type="entry name" value="FA_desaturase"/>
    <property type="match status" value="1"/>
</dbReference>
<dbReference type="STRING" id="595528.A0A0D2WYR0"/>
<evidence type="ECO:0000256" key="1">
    <source>
        <dbReference type="ARBA" id="ARBA00004141"/>
    </source>
</evidence>
<dbReference type="GO" id="GO:0016020">
    <property type="term" value="C:membrane"/>
    <property type="evidence" value="ECO:0007669"/>
    <property type="project" value="UniProtKB-SubCell"/>
</dbReference>
<feature type="transmembrane region" description="Helical" evidence="10">
    <location>
        <begin position="271"/>
        <end position="289"/>
    </location>
</feature>
<dbReference type="Proteomes" id="UP000008743">
    <property type="component" value="Unassembled WGS sequence"/>
</dbReference>
<dbReference type="eggNOG" id="KOG2987">
    <property type="taxonomic scope" value="Eukaryota"/>
</dbReference>
<feature type="region of interest" description="Disordered" evidence="9">
    <location>
        <begin position="40"/>
        <end position="61"/>
    </location>
</feature>
<dbReference type="InterPro" id="IPR005804">
    <property type="entry name" value="FA_desaturase_dom"/>
</dbReference>
<dbReference type="EMBL" id="KE346376">
    <property type="protein sequence ID" value="KJE98158.1"/>
    <property type="molecule type" value="Genomic_DNA"/>
</dbReference>
<comment type="similarity">
    <text evidence="2">Belongs to the fatty acid desaturase type 1 family. DEGS subfamily.</text>
</comment>